<evidence type="ECO:0000313" key="1">
    <source>
        <dbReference type="EMBL" id="CAI9950007.1"/>
    </source>
</evidence>
<protein>
    <submittedName>
        <fullName evidence="2">Hypothetical_protein</fullName>
    </submittedName>
</protein>
<dbReference type="Proteomes" id="UP001642409">
    <property type="component" value="Unassembled WGS sequence"/>
</dbReference>
<proteinExistence type="predicted"/>
<evidence type="ECO:0000313" key="3">
    <source>
        <dbReference type="Proteomes" id="UP001642409"/>
    </source>
</evidence>
<reference evidence="2 3" key="2">
    <citation type="submission" date="2024-07" db="EMBL/GenBank/DDBJ databases">
        <authorList>
            <person name="Akdeniz Z."/>
        </authorList>
    </citation>
    <scope>NUCLEOTIDE SEQUENCE [LARGE SCALE GENOMIC DNA]</scope>
</reference>
<evidence type="ECO:0000313" key="2">
    <source>
        <dbReference type="EMBL" id="CAL6031869.1"/>
    </source>
</evidence>
<accession>A0AA86UGA1</accession>
<name>A0AA86UGA1_9EUKA</name>
<sequence>MKLKPDNQILFISNRMQAFDSFKQYSTLLIQLIHSSHFLPGHDHQNQPNSNHGRLNPPEAVSDFVQNLFLLVRFLGVRFVQQFQAQVVCRLLRRQTFLFVGVQIVLAKGEFIKQNRLSRLSQNIIHKYIHISYSFNRFKIYSKSFSQSLLTLEDNNDQERINSDRVIEMKYCSFNCKCSLKDQRIQQGLALVQLVEVITTQLMQMVQWYFSQHIIRLLSFFNYQVRLGHKLNRKSYSTSKHQTYQIIQMVFIQTVY</sequence>
<dbReference type="AlphaFoldDB" id="A0AA86UGA1"/>
<dbReference type="EMBL" id="CATOUU010000806">
    <property type="protein sequence ID" value="CAI9950007.1"/>
    <property type="molecule type" value="Genomic_DNA"/>
</dbReference>
<comment type="caution">
    <text evidence="1">The sequence shown here is derived from an EMBL/GenBank/DDBJ whole genome shotgun (WGS) entry which is preliminary data.</text>
</comment>
<dbReference type="EMBL" id="CAXDID020000121">
    <property type="protein sequence ID" value="CAL6031869.1"/>
    <property type="molecule type" value="Genomic_DNA"/>
</dbReference>
<reference evidence="1" key="1">
    <citation type="submission" date="2023-06" db="EMBL/GenBank/DDBJ databases">
        <authorList>
            <person name="Kurt Z."/>
        </authorList>
    </citation>
    <scope>NUCLEOTIDE SEQUENCE</scope>
</reference>
<keyword evidence="3" id="KW-1185">Reference proteome</keyword>
<gene>
    <name evidence="2" type="ORF">HINF_LOCUS34209</name>
    <name evidence="1" type="ORF">HINF_LOCUS37652</name>
</gene>
<organism evidence="1">
    <name type="scientific">Hexamita inflata</name>
    <dbReference type="NCBI Taxonomy" id="28002"/>
    <lineage>
        <taxon>Eukaryota</taxon>
        <taxon>Metamonada</taxon>
        <taxon>Diplomonadida</taxon>
        <taxon>Hexamitidae</taxon>
        <taxon>Hexamitinae</taxon>
        <taxon>Hexamita</taxon>
    </lineage>
</organism>